<evidence type="ECO:0000256" key="6">
    <source>
        <dbReference type="PROSITE-ProRule" id="PRU00283"/>
    </source>
</evidence>
<organism evidence="8 9">
    <name type="scientific">Dendrobium catenatum</name>
    <dbReference type="NCBI Taxonomy" id="906689"/>
    <lineage>
        <taxon>Eukaryota</taxon>
        <taxon>Viridiplantae</taxon>
        <taxon>Streptophyta</taxon>
        <taxon>Embryophyta</taxon>
        <taxon>Tracheophyta</taxon>
        <taxon>Spermatophyta</taxon>
        <taxon>Magnoliopsida</taxon>
        <taxon>Liliopsida</taxon>
        <taxon>Asparagales</taxon>
        <taxon>Orchidaceae</taxon>
        <taxon>Epidendroideae</taxon>
        <taxon>Malaxideae</taxon>
        <taxon>Dendrobiinae</taxon>
        <taxon>Dendrobium</taxon>
    </lineage>
</organism>
<dbReference type="Pfam" id="PF00225">
    <property type="entry name" value="Kinesin"/>
    <property type="match status" value="1"/>
</dbReference>
<proteinExistence type="inferred from homology"/>
<evidence type="ECO:0000313" key="9">
    <source>
        <dbReference type="Proteomes" id="UP000233837"/>
    </source>
</evidence>
<evidence type="ECO:0000256" key="3">
    <source>
        <dbReference type="ARBA" id="ARBA00022701"/>
    </source>
</evidence>
<keyword evidence="3" id="KW-0493">Microtubule</keyword>
<evidence type="ECO:0000313" key="8">
    <source>
        <dbReference type="EMBL" id="PKU74530.1"/>
    </source>
</evidence>
<dbReference type="InterPro" id="IPR027417">
    <property type="entry name" value="P-loop_NTPase"/>
</dbReference>
<comment type="caution">
    <text evidence="6">Lacks conserved residue(s) required for the propagation of feature annotation.</text>
</comment>
<dbReference type="PANTHER" id="PTHR47970:SF9">
    <property type="entry name" value="KINESIN-LIKE PROTEIN KIN-5D"/>
    <property type="match status" value="1"/>
</dbReference>
<sequence length="291" mass="33442">MSFNYLTCFRRSNDDEMRCNKPVVISCNKQQREVATVHNIVNKQIDKTFLFKKVFGPSSLQIDLFQQAVFPTVSEFFEHFSCTIFAYSQIDIGKTYSMEGGTANAKNGEFQNDVNVITRFVRQICDKLESHNSHYSMKVSFLEPYNEEIVDRLALKESRILEDKSKKHIAIFEDGGVGSVFKHPLRKFNIKAEQSVRQQQKVDMHMRSTQQFREFLARMKFLKSCMRLGSQNEGSSSAMELLDEVLPTFFYLMQTCEELDAGNVQMLDMKSADKAYPMPCSQGARCNVANA</sequence>
<dbReference type="GO" id="GO:0072686">
    <property type="term" value="C:mitotic spindle"/>
    <property type="evidence" value="ECO:0007669"/>
    <property type="project" value="TreeGrafter"/>
</dbReference>
<dbReference type="AlphaFoldDB" id="A0A2I0WFT7"/>
<evidence type="ECO:0000256" key="4">
    <source>
        <dbReference type="ARBA" id="ARBA00023175"/>
    </source>
</evidence>
<dbReference type="GO" id="GO:0005524">
    <property type="term" value="F:ATP binding"/>
    <property type="evidence" value="ECO:0007669"/>
    <property type="project" value="InterPro"/>
</dbReference>
<keyword evidence="5" id="KW-0206">Cytoskeleton</keyword>
<dbReference type="GO" id="GO:0008574">
    <property type="term" value="F:plus-end-directed microtubule motor activity"/>
    <property type="evidence" value="ECO:0007669"/>
    <property type="project" value="TreeGrafter"/>
</dbReference>
<evidence type="ECO:0000256" key="2">
    <source>
        <dbReference type="ARBA" id="ARBA00022490"/>
    </source>
</evidence>
<dbReference type="GO" id="GO:0051231">
    <property type="term" value="P:spindle elongation"/>
    <property type="evidence" value="ECO:0007669"/>
    <property type="project" value="TreeGrafter"/>
</dbReference>
<reference evidence="8 9" key="1">
    <citation type="journal article" date="2016" name="Sci. Rep.">
        <title>The Dendrobium catenatum Lindl. genome sequence provides insights into polysaccharide synthase, floral development and adaptive evolution.</title>
        <authorList>
            <person name="Zhang G.Q."/>
            <person name="Xu Q."/>
            <person name="Bian C."/>
            <person name="Tsai W.C."/>
            <person name="Yeh C.M."/>
            <person name="Liu K.W."/>
            <person name="Yoshida K."/>
            <person name="Zhang L.S."/>
            <person name="Chang S.B."/>
            <person name="Chen F."/>
            <person name="Shi Y."/>
            <person name="Su Y.Y."/>
            <person name="Zhang Y.Q."/>
            <person name="Chen L.J."/>
            <person name="Yin Y."/>
            <person name="Lin M."/>
            <person name="Huang H."/>
            <person name="Deng H."/>
            <person name="Wang Z.W."/>
            <person name="Zhu S.L."/>
            <person name="Zhao X."/>
            <person name="Deng C."/>
            <person name="Niu S.C."/>
            <person name="Huang J."/>
            <person name="Wang M."/>
            <person name="Liu G.H."/>
            <person name="Yang H.J."/>
            <person name="Xiao X.J."/>
            <person name="Hsiao Y.Y."/>
            <person name="Wu W.L."/>
            <person name="Chen Y.Y."/>
            <person name="Mitsuda N."/>
            <person name="Ohme-Takagi M."/>
            <person name="Luo Y.B."/>
            <person name="Van de Peer Y."/>
            <person name="Liu Z.J."/>
        </authorList>
    </citation>
    <scope>NUCLEOTIDE SEQUENCE [LARGE SCALE GENOMIC DNA]</scope>
    <source>
        <tissue evidence="8">The whole plant</tissue>
    </source>
</reference>
<dbReference type="InterPro" id="IPR036961">
    <property type="entry name" value="Kinesin_motor_dom_sf"/>
</dbReference>
<dbReference type="PROSITE" id="PS50067">
    <property type="entry name" value="KINESIN_MOTOR_2"/>
    <property type="match status" value="1"/>
</dbReference>
<feature type="domain" description="Kinesin motor" evidence="7">
    <location>
        <begin position="22"/>
        <end position="166"/>
    </location>
</feature>
<reference evidence="8 9" key="2">
    <citation type="journal article" date="2017" name="Nature">
        <title>The Apostasia genome and the evolution of orchids.</title>
        <authorList>
            <person name="Zhang G.Q."/>
            <person name="Liu K.W."/>
            <person name="Li Z."/>
            <person name="Lohaus R."/>
            <person name="Hsiao Y.Y."/>
            <person name="Niu S.C."/>
            <person name="Wang J.Y."/>
            <person name="Lin Y.C."/>
            <person name="Xu Q."/>
            <person name="Chen L.J."/>
            <person name="Yoshida K."/>
            <person name="Fujiwara S."/>
            <person name="Wang Z.W."/>
            <person name="Zhang Y.Q."/>
            <person name="Mitsuda N."/>
            <person name="Wang M."/>
            <person name="Liu G.H."/>
            <person name="Pecoraro L."/>
            <person name="Huang H.X."/>
            <person name="Xiao X.J."/>
            <person name="Lin M."/>
            <person name="Wu X.Y."/>
            <person name="Wu W.L."/>
            <person name="Chen Y.Y."/>
            <person name="Chang S.B."/>
            <person name="Sakamoto S."/>
            <person name="Ohme-Takagi M."/>
            <person name="Yagi M."/>
            <person name="Zeng S.J."/>
            <person name="Shen C.Y."/>
            <person name="Yeh C.M."/>
            <person name="Luo Y.B."/>
            <person name="Tsai W.C."/>
            <person name="Van de Peer Y."/>
            <person name="Liu Z.J."/>
        </authorList>
    </citation>
    <scope>NUCLEOTIDE SEQUENCE [LARGE SCALE GENOMIC DNA]</scope>
    <source>
        <tissue evidence="8">The whole plant</tissue>
    </source>
</reference>
<evidence type="ECO:0000256" key="5">
    <source>
        <dbReference type="ARBA" id="ARBA00023212"/>
    </source>
</evidence>
<gene>
    <name evidence="8" type="primary">TKRP125</name>
    <name evidence="8" type="ORF">MA16_Dca003733</name>
</gene>
<dbReference type="SUPFAM" id="SSF52540">
    <property type="entry name" value="P-loop containing nucleoside triphosphate hydrolases"/>
    <property type="match status" value="1"/>
</dbReference>
<protein>
    <submittedName>
        <fullName evidence="8">125 kDa kinesin-related protein</fullName>
    </submittedName>
</protein>
<keyword evidence="4" id="KW-0505">Motor protein</keyword>
<dbReference type="STRING" id="906689.A0A2I0WFT7"/>
<name>A0A2I0WFT7_9ASPA</name>
<comment type="similarity">
    <text evidence="6">Belongs to the TRAFAC class myosin-kinesin ATPase superfamily. Kinesin family.</text>
</comment>
<dbReference type="Proteomes" id="UP000233837">
    <property type="component" value="Unassembled WGS sequence"/>
</dbReference>
<dbReference type="Gene3D" id="3.40.850.10">
    <property type="entry name" value="Kinesin motor domain"/>
    <property type="match status" value="1"/>
</dbReference>
<dbReference type="GO" id="GO:0090307">
    <property type="term" value="P:mitotic spindle assembly"/>
    <property type="evidence" value="ECO:0007669"/>
    <property type="project" value="TreeGrafter"/>
</dbReference>
<dbReference type="PANTHER" id="PTHR47970">
    <property type="entry name" value="KINESIN-LIKE PROTEIN KIF11"/>
    <property type="match status" value="1"/>
</dbReference>
<keyword evidence="2" id="KW-0963">Cytoplasm</keyword>
<dbReference type="GO" id="GO:0007018">
    <property type="term" value="P:microtubule-based movement"/>
    <property type="evidence" value="ECO:0007669"/>
    <property type="project" value="InterPro"/>
</dbReference>
<dbReference type="GO" id="GO:0008017">
    <property type="term" value="F:microtubule binding"/>
    <property type="evidence" value="ECO:0007669"/>
    <property type="project" value="InterPro"/>
</dbReference>
<dbReference type="SMART" id="SM00129">
    <property type="entry name" value="KISc"/>
    <property type="match status" value="1"/>
</dbReference>
<keyword evidence="9" id="KW-1185">Reference proteome</keyword>
<comment type="subcellular location">
    <subcellularLocation>
        <location evidence="1">Cytoplasm</location>
        <location evidence="1">Cytoskeleton</location>
    </subcellularLocation>
</comment>
<dbReference type="GO" id="GO:0005876">
    <property type="term" value="C:spindle microtubule"/>
    <property type="evidence" value="ECO:0007669"/>
    <property type="project" value="TreeGrafter"/>
</dbReference>
<evidence type="ECO:0000256" key="1">
    <source>
        <dbReference type="ARBA" id="ARBA00004245"/>
    </source>
</evidence>
<dbReference type="InterPro" id="IPR001752">
    <property type="entry name" value="Kinesin_motor_dom"/>
</dbReference>
<dbReference type="EMBL" id="KZ502674">
    <property type="protein sequence ID" value="PKU74530.1"/>
    <property type="molecule type" value="Genomic_DNA"/>
</dbReference>
<evidence type="ECO:0000259" key="7">
    <source>
        <dbReference type="PROSITE" id="PS50067"/>
    </source>
</evidence>
<accession>A0A2I0WFT7</accession>
<dbReference type="InterPro" id="IPR047149">
    <property type="entry name" value="KIF11-like"/>
</dbReference>